<dbReference type="InterPro" id="IPR047565">
    <property type="entry name" value="Alpha-macroglob_thiol-ester_cl"/>
</dbReference>
<dbReference type="Pfam" id="PF17972">
    <property type="entry name" value="bMG5"/>
    <property type="match status" value="1"/>
</dbReference>
<dbReference type="PANTHER" id="PTHR40094:SF1">
    <property type="entry name" value="UBIQUITIN DOMAIN-CONTAINING PROTEIN"/>
    <property type="match status" value="1"/>
</dbReference>
<feature type="domain" description="Alpha-2-macroglobulin" evidence="4">
    <location>
        <begin position="1146"/>
        <end position="1234"/>
    </location>
</feature>
<reference evidence="5 6" key="1">
    <citation type="submission" date="2016-10" db="EMBL/GenBank/DDBJ databases">
        <authorList>
            <person name="de Groot N.N."/>
        </authorList>
    </citation>
    <scope>NUCLEOTIDE SEQUENCE [LARGE SCALE GENOMIC DNA]</scope>
    <source>
        <strain>GEY</strain>
        <strain evidence="6">DSM 9560</strain>
    </source>
</reference>
<sequence>MSKRNSIFHMFLHEKKFLSKAEIALFFTALLFLAFACGKFGRSALNVTNRNFTEEIAVQQNLVFTFNANIVKDSLIDIWKKEDYIKFTPEVKGKFKWTAANELVFSPETGFKPSTDYKAEITDKVVEASTEKLKLGDDIAFSFHTPYLNLLGTDIFWVMNKQNIPELRMNLNFNYPVNPAEVNQLAKVSIGGAEAGYKTNTSEISESVQLAVPQQSSQKFDEQKLKITIKPGLKTPQGEKPASDLEFETEIPSKDNFKILQITGETDEDKPYIKVYTNQAVQPNISDIKRFLSLSPAISYEIELADFGFMLKGNFEFGKNYRLIVDKSLKGIFGGSLNSNVEQMVVFGDLQPSIAFASKKAIYLTSKGNKNVGMRITSIPKIRVQIYKIYANNILAYLREQSYYFDYEYDYGYYGSFDNYGDLVFEQTYETKNLPKADGLSLLNMSFIDSKPFKGIYVMKVSDDNESYRSATQLLSLSDIGLIVKETPDEILVFANSILDAQPLNSVSVTLVSTNNQEVYTATTGSDGVAKFPSIKSKASGFKVGMITASKESDFNYLYFSQTGVSTSRYDVGGIRENESGYQAFIYGERELYRPDETMNLKTIIRNKQWQAVTDLPIKMKVLLPNGKEFITKKGTLSKQGSFETSVKIPASTVTGAYTVEVYTSNDILLNSKYIYVEEFVPDRIKVEAKVSKEVVKIGENLEVSGQALNLFGPPAKNRNYEMEMQLSRKYFSPAQYSDYTFALSGRGDITFENIFREGITNEEGRFSETFTMPSNYKNVGMLEGKVYITVFDESGRKVNRSRTFTILTQDVFYGIKGFDYYVDTRQPLSIPVIAVNHLGQLATNAKAKVRIMRYEWQNALENTYSGYRYVSQRKEFVEKELDLTITGTSTYVPFVPTRSGEYEIRISSPNATDSYVSRTFYAYGWGMTSGTSFEVNKEGEIDITLNQEKFAVGEEAKILMKTPFAGKILLTIERDKVYDYFIVQTDKKAASFNLPIKKEYLPNAYISATLIKPTDDSSVPLTVAYGYKTLKVEDAGSKLNLTIKVPEKIRAKTKQEIVVQTDKRQSDIEVTIAAVDEGILLLKNSDNPAPFEFFYQKRALEVNSYNIYPRLFPELKATQRNYGADGYDLGKRLNPMANKRIKPISFWSGTLKTNGSGSAKFTIDVPQFSGDLRIIAVAAKDNAFGTGVANMKVVDPLVVSTSLPLFLSPNDEILVPVTLTNTTEKNAEAKVQIGTSGAMELVDENAQSVSVPAGDERQVFFRAKAKNEIGTALVNVEVNGLGEKFTEKIDMTVRPSTSLLKRSGSGLVEAGKSANIDMKADYIQNSVKGKLIISRSPVVEFAKSLNYLVMYPYGCVEQTVSTAFPQIYFADLIDDLYSTQAGSNYAKQNAYFNVQEAIRKLQTMQLYDGSLSYWQGGSYASWWGTVYAAHFLIEARKAGFEVDTKFLNQIYSYLGSQVKRKETYIYEYFDNGNIRKATRIAPKETFYSLYVLALAGRQDVATMNYYKANQQLMSLDSKYLLATAYYHVGDQASYRKLLPQSFSGEKSLTALGGSFHSYIRDEAIALNALIETDPQNAQIGIMARHLAQQMKQAVYLNTQENAFGLLALGKLAKKAGESNATATVYADGSRIGEVSNKSLVLSKQVQGKQVKIDAQGGNLYYFWELEGLNTTGEYKEEDSFLKVRKEFYDRNGNRISGNTFKQNDLVVVKITLQSTGGSVPNVVITDMLPAGLEIDNPRLGGVGVSWIANASEAEHFDFRDDRINIFTSASPTEIKNFYYICRAVSRGTFKMGPVSADAMYNGEYHSYNGAGTVVVE</sequence>
<evidence type="ECO:0000256" key="1">
    <source>
        <dbReference type="ARBA" id="ARBA00010556"/>
    </source>
</evidence>
<dbReference type="InterPro" id="IPR032812">
    <property type="entry name" value="SbsA_Ig"/>
</dbReference>
<dbReference type="Pfam" id="PF01835">
    <property type="entry name" value="MG2"/>
    <property type="match status" value="1"/>
</dbReference>
<dbReference type="Proteomes" id="UP000199513">
    <property type="component" value="Unassembled WGS sequence"/>
</dbReference>
<dbReference type="SUPFAM" id="SSF48239">
    <property type="entry name" value="Terpenoid cyclases/Protein prenyltransferases"/>
    <property type="match status" value="1"/>
</dbReference>
<gene>
    <name evidence="5" type="ORF">SAMN04488541_100677</name>
</gene>
<evidence type="ECO:0000259" key="3">
    <source>
        <dbReference type="SMART" id="SM01359"/>
    </source>
</evidence>
<dbReference type="InterPro" id="IPR011626">
    <property type="entry name" value="Alpha-macroglobulin_TED"/>
</dbReference>
<dbReference type="InterPro" id="IPR002890">
    <property type="entry name" value="MG2"/>
</dbReference>
<comment type="similarity">
    <text evidence="1">Belongs to the protease inhibitor I39 (alpha-2-macroglobulin) family. Bacterial alpha-2-macroglobulin subfamily.</text>
</comment>
<dbReference type="OrthoDB" id="9767116at2"/>
<keyword evidence="6" id="KW-1185">Reference proteome</keyword>
<dbReference type="Pfam" id="PF00207">
    <property type="entry name" value="A2M"/>
    <property type="match status" value="1"/>
</dbReference>
<accession>A0A1I2D5P3</accession>
<dbReference type="Pfam" id="PF17962">
    <property type="entry name" value="bMG6"/>
    <property type="match status" value="1"/>
</dbReference>
<dbReference type="RefSeq" id="WP_091541022.1">
    <property type="nucleotide sequence ID" value="NZ_FONY01000006.1"/>
</dbReference>
<protein>
    <recommendedName>
        <fullName evidence="7">Alpha-2-macroglobulin family protein</fullName>
    </recommendedName>
</protein>
<dbReference type="InterPro" id="IPR001599">
    <property type="entry name" value="Macroglobln_a2"/>
</dbReference>
<dbReference type="GO" id="GO:0004866">
    <property type="term" value="F:endopeptidase inhibitor activity"/>
    <property type="evidence" value="ECO:0007669"/>
    <property type="project" value="InterPro"/>
</dbReference>
<dbReference type="CDD" id="cd02891">
    <property type="entry name" value="A2M_like"/>
    <property type="match status" value="1"/>
</dbReference>
<dbReference type="Pfam" id="PF11974">
    <property type="entry name" value="bMG3"/>
    <property type="match status" value="1"/>
</dbReference>
<evidence type="ECO:0000256" key="2">
    <source>
        <dbReference type="ARBA" id="ARBA00022729"/>
    </source>
</evidence>
<dbReference type="GO" id="GO:0005615">
    <property type="term" value="C:extracellular space"/>
    <property type="evidence" value="ECO:0007669"/>
    <property type="project" value="InterPro"/>
</dbReference>
<name>A0A1I2D5P3_9BACT</name>
<dbReference type="SMART" id="SM01359">
    <property type="entry name" value="A2M_N_2"/>
    <property type="match status" value="1"/>
</dbReference>
<dbReference type="PANTHER" id="PTHR40094">
    <property type="entry name" value="ALPHA-2-MACROGLOBULIN HOMOLOG"/>
    <property type="match status" value="1"/>
</dbReference>
<evidence type="ECO:0008006" key="7">
    <source>
        <dbReference type="Google" id="ProtNLM"/>
    </source>
</evidence>
<dbReference type="SMART" id="SM01360">
    <property type="entry name" value="A2M"/>
    <property type="match status" value="1"/>
</dbReference>
<dbReference type="Pfam" id="PF13205">
    <property type="entry name" value="Big_5"/>
    <property type="match status" value="1"/>
</dbReference>
<dbReference type="InterPro" id="IPR008930">
    <property type="entry name" value="Terpenoid_cyclase/PrenylTrfase"/>
</dbReference>
<dbReference type="Gene3D" id="1.50.10.20">
    <property type="match status" value="1"/>
</dbReference>
<dbReference type="Pfam" id="PF07703">
    <property type="entry name" value="A2M_BRD"/>
    <property type="match status" value="1"/>
</dbReference>
<dbReference type="InterPro" id="IPR041462">
    <property type="entry name" value="Bact_A2M_MG6"/>
</dbReference>
<evidence type="ECO:0000313" key="6">
    <source>
        <dbReference type="Proteomes" id="UP000199513"/>
    </source>
</evidence>
<dbReference type="InterPro" id="IPR041246">
    <property type="entry name" value="Bact_MG10"/>
</dbReference>
<dbReference type="EMBL" id="FONY01000006">
    <property type="protein sequence ID" value="SFE75834.1"/>
    <property type="molecule type" value="Genomic_DNA"/>
</dbReference>
<dbReference type="Pfam" id="PF17973">
    <property type="entry name" value="bMG10"/>
    <property type="match status" value="1"/>
</dbReference>
<dbReference type="Gene3D" id="2.60.40.3710">
    <property type="match status" value="1"/>
</dbReference>
<proteinExistence type="inferred from homology"/>
<dbReference type="STRING" id="1003.SAMN04488541_100677"/>
<dbReference type="SMART" id="SM01419">
    <property type="entry name" value="Thiol-ester_cl"/>
    <property type="match status" value="1"/>
</dbReference>
<organism evidence="5 6">
    <name type="scientific">Thermoflexibacter ruber</name>
    <dbReference type="NCBI Taxonomy" id="1003"/>
    <lineage>
        <taxon>Bacteria</taxon>
        <taxon>Pseudomonadati</taxon>
        <taxon>Bacteroidota</taxon>
        <taxon>Cytophagia</taxon>
        <taxon>Cytophagales</taxon>
        <taxon>Thermoflexibacteraceae</taxon>
        <taxon>Thermoflexibacter</taxon>
    </lineage>
</organism>
<keyword evidence="2" id="KW-0732">Signal</keyword>
<dbReference type="InterPro" id="IPR021868">
    <property type="entry name" value="Alpha_2_Macroglob_MG3"/>
</dbReference>
<evidence type="ECO:0000259" key="4">
    <source>
        <dbReference type="SMART" id="SM01360"/>
    </source>
</evidence>
<feature type="domain" description="Alpha-2-macroglobulin bait region" evidence="3">
    <location>
        <begin position="942"/>
        <end position="1083"/>
    </location>
</feature>
<dbReference type="InterPro" id="IPR011625">
    <property type="entry name" value="A2M_N_BRD"/>
</dbReference>
<dbReference type="Pfam" id="PF07678">
    <property type="entry name" value="TED_complement"/>
    <property type="match status" value="1"/>
</dbReference>
<dbReference type="InterPro" id="IPR041203">
    <property type="entry name" value="Bact_A2M_MG5"/>
</dbReference>
<evidence type="ECO:0000313" key="5">
    <source>
        <dbReference type="EMBL" id="SFE75834.1"/>
    </source>
</evidence>
<dbReference type="Gene3D" id="2.60.40.1930">
    <property type="match status" value="1"/>
</dbReference>
<dbReference type="InterPro" id="IPR051802">
    <property type="entry name" value="YfhM-like"/>
</dbReference>